<dbReference type="EMBL" id="CP036273">
    <property type="protein sequence ID" value="QDU22268.1"/>
    <property type="molecule type" value="Genomic_DNA"/>
</dbReference>
<dbReference type="InterPro" id="IPR013785">
    <property type="entry name" value="Aldolase_TIM"/>
</dbReference>
<dbReference type="SFLD" id="SFLDG01067">
    <property type="entry name" value="SPASM/twitch_domain_containing"/>
    <property type="match status" value="1"/>
</dbReference>
<dbReference type="GO" id="GO:0016491">
    <property type="term" value="F:oxidoreductase activity"/>
    <property type="evidence" value="ECO:0007669"/>
    <property type="project" value="InterPro"/>
</dbReference>
<dbReference type="OrthoDB" id="9808591at2"/>
<evidence type="ECO:0000256" key="3">
    <source>
        <dbReference type="ARBA" id="ARBA00022723"/>
    </source>
</evidence>
<accession>A0A517XXM5</accession>
<dbReference type="PANTHER" id="PTHR43273:SF8">
    <property type="entry name" value="RADICAL SAM DOMAIN PROTEIN"/>
    <property type="match status" value="1"/>
</dbReference>
<organism evidence="7 8">
    <name type="scientific">Urbifossiella limnaea</name>
    <dbReference type="NCBI Taxonomy" id="2528023"/>
    <lineage>
        <taxon>Bacteria</taxon>
        <taxon>Pseudomonadati</taxon>
        <taxon>Planctomycetota</taxon>
        <taxon>Planctomycetia</taxon>
        <taxon>Gemmatales</taxon>
        <taxon>Gemmataceae</taxon>
        <taxon>Urbifossiella</taxon>
    </lineage>
</organism>
<evidence type="ECO:0000313" key="8">
    <source>
        <dbReference type="Proteomes" id="UP000319576"/>
    </source>
</evidence>
<dbReference type="SFLD" id="SFLDG01072">
    <property type="entry name" value="dehydrogenase_like"/>
    <property type="match status" value="1"/>
</dbReference>
<evidence type="ECO:0000256" key="1">
    <source>
        <dbReference type="ARBA" id="ARBA00001966"/>
    </source>
</evidence>
<dbReference type="CDD" id="cd01335">
    <property type="entry name" value="Radical_SAM"/>
    <property type="match status" value="1"/>
</dbReference>
<evidence type="ECO:0000259" key="6">
    <source>
        <dbReference type="PROSITE" id="PS51918"/>
    </source>
</evidence>
<dbReference type="PROSITE" id="PS51918">
    <property type="entry name" value="RADICAL_SAM"/>
    <property type="match status" value="1"/>
</dbReference>
<dbReference type="GO" id="GO:0046872">
    <property type="term" value="F:metal ion binding"/>
    <property type="evidence" value="ECO:0007669"/>
    <property type="project" value="UniProtKB-KW"/>
</dbReference>
<dbReference type="SUPFAM" id="SSF102114">
    <property type="entry name" value="Radical SAM enzymes"/>
    <property type="match status" value="1"/>
</dbReference>
<proteinExistence type="predicted"/>
<name>A0A517XXM5_9BACT</name>
<dbReference type="NCBIfam" id="TIGR04261">
    <property type="entry name" value="rSAM_GlyRichRpt"/>
    <property type="match status" value="1"/>
</dbReference>
<protein>
    <recommendedName>
        <fullName evidence="6">Radical SAM core domain-containing protein</fullName>
    </recommendedName>
</protein>
<dbReference type="InterPro" id="IPR058240">
    <property type="entry name" value="rSAM_sf"/>
</dbReference>
<dbReference type="InterPro" id="IPR026357">
    <property type="entry name" value="rSAM_SPASM_GrrM_OscB"/>
</dbReference>
<comment type="cofactor">
    <cofactor evidence="1">
        <name>[4Fe-4S] cluster</name>
        <dbReference type="ChEBI" id="CHEBI:49883"/>
    </cofactor>
</comment>
<dbReference type="InterPro" id="IPR023867">
    <property type="entry name" value="Sulphatase_maturase_rSAM"/>
</dbReference>
<feature type="domain" description="Radical SAM core" evidence="6">
    <location>
        <begin position="11"/>
        <end position="234"/>
    </location>
</feature>
<dbReference type="AlphaFoldDB" id="A0A517XXM5"/>
<dbReference type="SFLD" id="SFLDG01386">
    <property type="entry name" value="main_SPASM_domain-containing"/>
    <property type="match status" value="1"/>
</dbReference>
<evidence type="ECO:0000256" key="4">
    <source>
        <dbReference type="ARBA" id="ARBA00023004"/>
    </source>
</evidence>
<keyword evidence="2" id="KW-0949">S-adenosyl-L-methionine</keyword>
<keyword evidence="8" id="KW-1185">Reference proteome</keyword>
<gene>
    <name evidence="7" type="ORF">ETAA1_42450</name>
</gene>
<dbReference type="Proteomes" id="UP000319576">
    <property type="component" value="Chromosome"/>
</dbReference>
<keyword evidence="4" id="KW-0408">Iron</keyword>
<dbReference type="Pfam" id="PF04055">
    <property type="entry name" value="Radical_SAM"/>
    <property type="match status" value="1"/>
</dbReference>
<dbReference type="RefSeq" id="WP_145241863.1">
    <property type="nucleotide sequence ID" value="NZ_CP036273.1"/>
</dbReference>
<evidence type="ECO:0000256" key="5">
    <source>
        <dbReference type="ARBA" id="ARBA00023014"/>
    </source>
</evidence>
<keyword evidence="5" id="KW-0411">Iron-sulfur</keyword>
<evidence type="ECO:0000256" key="2">
    <source>
        <dbReference type="ARBA" id="ARBA00022691"/>
    </source>
</evidence>
<dbReference type="KEGG" id="uli:ETAA1_42450"/>
<dbReference type="GO" id="GO:0051536">
    <property type="term" value="F:iron-sulfur cluster binding"/>
    <property type="evidence" value="ECO:0007669"/>
    <property type="project" value="UniProtKB-KW"/>
</dbReference>
<dbReference type="SFLD" id="SFLDS00029">
    <property type="entry name" value="Radical_SAM"/>
    <property type="match status" value="1"/>
</dbReference>
<keyword evidence="3" id="KW-0479">Metal-binding</keyword>
<dbReference type="PANTHER" id="PTHR43273">
    <property type="entry name" value="ANAEROBIC SULFATASE-MATURATING ENZYME HOMOLOG ASLB-RELATED"/>
    <property type="match status" value="1"/>
</dbReference>
<reference evidence="7 8" key="1">
    <citation type="submission" date="2019-02" db="EMBL/GenBank/DDBJ databases">
        <title>Deep-cultivation of Planctomycetes and their phenomic and genomic characterization uncovers novel biology.</title>
        <authorList>
            <person name="Wiegand S."/>
            <person name="Jogler M."/>
            <person name="Boedeker C."/>
            <person name="Pinto D."/>
            <person name="Vollmers J."/>
            <person name="Rivas-Marin E."/>
            <person name="Kohn T."/>
            <person name="Peeters S.H."/>
            <person name="Heuer A."/>
            <person name="Rast P."/>
            <person name="Oberbeckmann S."/>
            <person name="Bunk B."/>
            <person name="Jeske O."/>
            <person name="Meyerdierks A."/>
            <person name="Storesund J.E."/>
            <person name="Kallscheuer N."/>
            <person name="Luecker S."/>
            <person name="Lage O.M."/>
            <person name="Pohl T."/>
            <person name="Merkel B.J."/>
            <person name="Hornburger P."/>
            <person name="Mueller R.-W."/>
            <person name="Bruemmer F."/>
            <person name="Labrenz M."/>
            <person name="Spormann A.M."/>
            <person name="Op den Camp H."/>
            <person name="Overmann J."/>
            <person name="Amann R."/>
            <person name="Jetten M.S.M."/>
            <person name="Mascher T."/>
            <person name="Medema M.H."/>
            <person name="Devos D.P."/>
            <person name="Kaster A.-K."/>
            <person name="Ovreas L."/>
            <person name="Rohde M."/>
            <person name="Galperin M.Y."/>
            <person name="Jogler C."/>
        </authorList>
    </citation>
    <scope>NUCLEOTIDE SEQUENCE [LARGE SCALE GENOMIC DNA]</scope>
    <source>
        <strain evidence="7 8">ETA_A1</strain>
    </source>
</reference>
<dbReference type="Gene3D" id="3.20.20.70">
    <property type="entry name" value="Aldolase class I"/>
    <property type="match status" value="1"/>
</dbReference>
<sequence>MSDTQPPAARGGAGPLELLVVQPTPFCNLDCSYCYLPDRADTRRMSLDTLDQAFRWVAASGLVREPFALLWHAGEPLVAPIAWYEAAADLLRRRGPDWEVTQAVQTNATLITAEWCDYFRRYGIDVGVSIDGPAFLHDRHRRTRRGGGTLDRVLAGVRLLREHEVPFKVITVLTAAALDYPDELFDFYRAHGVRSVGFNPEEVEGPNTTSSLQAEGTEPRFRRFLARFVDLARAADPPIEVREFELSAAAILHARRAGPPRRTQENRPFGVVNVDCAGNFSTFSPELLGLDSPRYGAFALGNVATDPLDAVLASPRFARMEAEVAAGVAMCRAECRYFPFCGGGPPGNKHFEAGTFAATETLFCRLHVKACLDVTADRMERHPPAERAAP</sequence>
<evidence type="ECO:0000313" key="7">
    <source>
        <dbReference type="EMBL" id="QDU22268.1"/>
    </source>
</evidence>
<dbReference type="InterPro" id="IPR007197">
    <property type="entry name" value="rSAM"/>
</dbReference>